<dbReference type="AlphaFoldDB" id="A0A951UAK0"/>
<sequence>MNGSRKAVVKTAIEIFIILLPPVQTMFNTDMPVIIPLLATGYLLTIYLLLMLAQRTTKGSRYVANSAVDAYAPYVATEQSSKTDEVERWSLHTSQGASLAYFPKGKSLKRIAKEGEPNSSDQLEVAASKETGN</sequence>
<keyword evidence="2" id="KW-0812">Transmembrane</keyword>
<proteinExistence type="predicted"/>
<comment type="caution">
    <text evidence="3">The sequence shown here is derived from an EMBL/GenBank/DDBJ whole genome shotgun (WGS) entry which is preliminary data.</text>
</comment>
<evidence type="ECO:0000313" key="4">
    <source>
        <dbReference type="Proteomes" id="UP000753908"/>
    </source>
</evidence>
<keyword evidence="2" id="KW-0472">Membrane</keyword>
<gene>
    <name evidence="3" type="ORF">KME25_15740</name>
</gene>
<evidence type="ECO:0000313" key="3">
    <source>
        <dbReference type="EMBL" id="MBW4545879.1"/>
    </source>
</evidence>
<reference evidence="3" key="1">
    <citation type="submission" date="2021-05" db="EMBL/GenBank/DDBJ databases">
        <authorList>
            <person name="Pietrasiak N."/>
            <person name="Ward R."/>
            <person name="Stajich J.E."/>
            <person name="Kurbessoian T."/>
        </authorList>
    </citation>
    <scope>NUCLEOTIDE SEQUENCE</scope>
    <source>
        <strain evidence="3">CPER-KK1</strain>
    </source>
</reference>
<organism evidence="3 4">
    <name type="scientific">Symplocastrum torsivum CPER-KK1</name>
    <dbReference type="NCBI Taxonomy" id="450513"/>
    <lineage>
        <taxon>Bacteria</taxon>
        <taxon>Bacillati</taxon>
        <taxon>Cyanobacteriota</taxon>
        <taxon>Cyanophyceae</taxon>
        <taxon>Oscillatoriophycideae</taxon>
        <taxon>Oscillatoriales</taxon>
        <taxon>Microcoleaceae</taxon>
        <taxon>Symplocastrum</taxon>
    </lineage>
</organism>
<dbReference type="Proteomes" id="UP000753908">
    <property type="component" value="Unassembled WGS sequence"/>
</dbReference>
<name>A0A951UAK0_9CYAN</name>
<feature type="transmembrane region" description="Helical" evidence="2">
    <location>
        <begin position="33"/>
        <end position="53"/>
    </location>
</feature>
<feature type="region of interest" description="Disordered" evidence="1">
    <location>
        <begin position="114"/>
        <end position="133"/>
    </location>
</feature>
<accession>A0A951UAK0</accession>
<reference evidence="3" key="2">
    <citation type="journal article" date="2022" name="Microbiol. Resour. Announc.">
        <title>Metagenome Sequencing to Explore Phylogenomics of Terrestrial Cyanobacteria.</title>
        <authorList>
            <person name="Ward R.D."/>
            <person name="Stajich J.E."/>
            <person name="Johansen J.R."/>
            <person name="Huntemann M."/>
            <person name="Clum A."/>
            <person name="Foster B."/>
            <person name="Foster B."/>
            <person name="Roux S."/>
            <person name="Palaniappan K."/>
            <person name="Varghese N."/>
            <person name="Mukherjee S."/>
            <person name="Reddy T.B.K."/>
            <person name="Daum C."/>
            <person name="Copeland A."/>
            <person name="Chen I.A."/>
            <person name="Ivanova N.N."/>
            <person name="Kyrpides N.C."/>
            <person name="Shapiro N."/>
            <person name="Eloe-Fadrosh E.A."/>
            <person name="Pietrasiak N."/>
        </authorList>
    </citation>
    <scope>NUCLEOTIDE SEQUENCE</scope>
    <source>
        <strain evidence="3">CPER-KK1</strain>
    </source>
</reference>
<feature type="transmembrane region" description="Helical" evidence="2">
    <location>
        <begin position="7"/>
        <end position="27"/>
    </location>
</feature>
<evidence type="ECO:0000256" key="2">
    <source>
        <dbReference type="SAM" id="Phobius"/>
    </source>
</evidence>
<protein>
    <submittedName>
        <fullName evidence="3">Uncharacterized protein</fullName>
    </submittedName>
</protein>
<dbReference type="EMBL" id="JAHHIF010000019">
    <property type="protein sequence ID" value="MBW4545879.1"/>
    <property type="molecule type" value="Genomic_DNA"/>
</dbReference>
<evidence type="ECO:0000256" key="1">
    <source>
        <dbReference type="SAM" id="MobiDB-lite"/>
    </source>
</evidence>
<keyword evidence="2" id="KW-1133">Transmembrane helix</keyword>